<comment type="caution">
    <text evidence="8">The sequence shown here is derived from an EMBL/GenBank/DDBJ whole genome shotgun (WGS) entry which is preliminary data.</text>
</comment>
<feature type="transmembrane region" description="Helical" evidence="7">
    <location>
        <begin position="163"/>
        <end position="185"/>
    </location>
</feature>
<evidence type="ECO:0000313" key="9">
    <source>
        <dbReference type="Proteomes" id="UP000590740"/>
    </source>
</evidence>
<evidence type="ECO:0000256" key="6">
    <source>
        <dbReference type="ARBA" id="ARBA00023136"/>
    </source>
</evidence>
<evidence type="ECO:0000256" key="2">
    <source>
        <dbReference type="ARBA" id="ARBA00007556"/>
    </source>
</evidence>
<comment type="subcellular location">
    <subcellularLocation>
        <location evidence="1">Membrane</location>
        <topology evidence="1">Multi-pass membrane protein</topology>
    </subcellularLocation>
</comment>
<feature type="transmembrane region" description="Helical" evidence="7">
    <location>
        <begin position="42"/>
        <end position="62"/>
    </location>
</feature>
<dbReference type="NCBIfam" id="TIGR00056">
    <property type="entry name" value="MlaE family lipid ABC transporter permease subunit"/>
    <property type="match status" value="1"/>
</dbReference>
<dbReference type="InterPro" id="IPR030802">
    <property type="entry name" value="Permease_MalE"/>
</dbReference>
<feature type="transmembrane region" description="Helical" evidence="7">
    <location>
        <begin position="197"/>
        <end position="215"/>
    </location>
</feature>
<evidence type="ECO:0000313" key="8">
    <source>
        <dbReference type="EMBL" id="MBB5032468.1"/>
    </source>
</evidence>
<keyword evidence="6 7" id="KW-0472">Membrane</keyword>
<dbReference type="PANTHER" id="PTHR30188">
    <property type="entry name" value="ABC TRANSPORTER PERMEASE PROTEIN-RELATED"/>
    <property type="match status" value="1"/>
</dbReference>
<evidence type="ECO:0000256" key="1">
    <source>
        <dbReference type="ARBA" id="ARBA00004141"/>
    </source>
</evidence>
<name>A0A7W7YA67_9BACT</name>
<dbReference type="PANTHER" id="PTHR30188:SF4">
    <property type="entry name" value="PROTEIN TRIGALACTOSYLDIACYLGLYCEROL 1, CHLOROPLASTIC"/>
    <property type="match status" value="1"/>
</dbReference>
<dbReference type="RefSeq" id="WP_184339394.1">
    <property type="nucleotide sequence ID" value="NZ_JACHIG010000003.1"/>
</dbReference>
<evidence type="ECO:0000256" key="7">
    <source>
        <dbReference type="RuleBase" id="RU362044"/>
    </source>
</evidence>
<feature type="transmembrane region" description="Helical" evidence="7">
    <location>
        <begin position="138"/>
        <end position="157"/>
    </location>
</feature>
<keyword evidence="5 7" id="KW-1133">Transmembrane helix</keyword>
<reference evidence="8 9" key="1">
    <citation type="submission" date="2020-08" db="EMBL/GenBank/DDBJ databases">
        <title>Genomic Encyclopedia of Type Strains, Phase IV (KMG-IV): sequencing the most valuable type-strain genomes for metagenomic binning, comparative biology and taxonomic classification.</title>
        <authorList>
            <person name="Goeker M."/>
        </authorList>
    </citation>
    <scope>NUCLEOTIDE SEQUENCE [LARGE SCALE GENOMIC DNA]</scope>
    <source>
        <strain evidence="8 9">DSM 12252</strain>
    </source>
</reference>
<evidence type="ECO:0000256" key="4">
    <source>
        <dbReference type="ARBA" id="ARBA00022692"/>
    </source>
</evidence>
<dbReference type="Proteomes" id="UP000590740">
    <property type="component" value="Unassembled WGS sequence"/>
</dbReference>
<sequence>MTVAFRQYLDLCGSLLYWLFVAPCRGRGWRMGHTFAQIVRIGVHAVPMTSLTALTIGVVLAMQSAAQLAKMGATVFVPGLVSSSLVRELAPLVTAVIVIGRSGSAVTAELGTMKVSEEIEALEVMAISPMSWLIIPRFLAMVIMLPLLTVFSIYVGLAGGWLIGHFSLHMSTAYFVNHALHYVALRDVGISMLKSSVFGVLIVTIASSIGLNVSGGAEGVGLATTRSVVVCLLSVFIANALLTALFFF</sequence>
<gene>
    <name evidence="8" type="ORF">HNQ65_002045</name>
</gene>
<accession>A0A7W7YA67</accession>
<proteinExistence type="inferred from homology"/>
<dbReference type="EMBL" id="JACHIG010000003">
    <property type="protein sequence ID" value="MBB5032468.1"/>
    <property type="molecule type" value="Genomic_DNA"/>
</dbReference>
<dbReference type="AlphaFoldDB" id="A0A7W7YA67"/>
<keyword evidence="4 7" id="KW-0812">Transmembrane</keyword>
<dbReference type="GO" id="GO:0005548">
    <property type="term" value="F:phospholipid transporter activity"/>
    <property type="evidence" value="ECO:0007669"/>
    <property type="project" value="TreeGrafter"/>
</dbReference>
<keyword evidence="3" id="KW-0813">Transport</keyword>
<dbReference type="Pfam" id="PF02405">
    <property type="entry name" value="MlaE"/>
    <property type="match status" value="1"/>
</dbReference>
<evidence type="ECO:0000256" key="5">
    <source>
        <dbReference type="ARBA" id="ARBA00022989"/>
    </source>
</evidence>
<feature type="transmembrane region" description="Helical" evidence="7">
    <location>
        <begin position="227"/>
        <end position="247"/>
    </location>
</feature>
<dbReference type="GO" id="GO:0043190">
    <property type="term" value="C:ATP-binding cassette (ABC) transporter complex"/>
    <property type="evidence" value="ECO:0007669"/>
    <property type="project" value="InterPro"/>
</dbReference>
<dbReference type="InterPro" id="IPR003453">
    <property type="entry name" value="ABC_MlaE_roteobac"/>
</dbReference>
<evidence type="ECO:0000256" key="3">
    <source>
        <dbReference type="ARBA" id="ARBA00022448"/>
    </source>
</evidence>
<comment type="similarity">
    <text evidence="2 7">Belongs to the MlaE permease family.</text>
</comment>
<protein>
    <submittedName>
        <fullName evidence="8">Phospholipid/cholesterol/gamma-HCH transport system permease protein</fullName>
    </submittedName>
</protein>
<organism evidence="8 9">
    <name type="scientific">Prosthecobacter vanneervenii</name>
    <dbReference type="NCBI Taxonomy" id="48466"/>
    <lineage>
        <taxon>Bacteria</taxon>
        <taxon>Pseudomonadati</taxon>
        <taxon>Verrucomicrobiota</taxon>
        <taxon>Verrucomicrobiia</taxon>
        <taxon>Verrucomicrobiales</taxon>
        <taxon>Verrucomicrobiaceae</taxon>
        <taxon>Prosthecobacter</taxon>
    </lineage>
</organism>
<keyword evidence="9" id="KW-1185">Reference proteome</keyword>